<comment type="similarity">
    <text evidence="2">Belongs to the concentrative nucleoside transporter (CNT) (TC 2.A.41) family.</text>
</comment>
<dbReference type="PANTHER" id="PTHR10590:SF4">
    <property type="entry name" value="SOLUTE CARRIER FAMILY 28 MEMBER 3"/>
    <property type="match status" value="1"/>
</dbReference>
<keyword evidence="6 7" id="KW-0472">Membrane</keyword>
<keyword evidence="5 7" id="KW-1133">Transmembrane helix</keyword>
<feature type="transmembrane region" description="Helical" evidence="7">
    <location>
        <begin position="188"/>
        <end position="210"/>
    </location>
</feature>
<gene>
    <name evidence="11" type="ORF">D9C73_012572</name>
</gene>
<comment type="subcellular location">
    <subcellularLocation>
        <location evidence="1">Cell membrane</location>
        <topology evidence="1">Multi-pass membrane protein</topology>
    </subcellularLocation>
</comment>
<accession>A0A4V6XYQ8</accession>
<dbReference type="GO" id="GO:0015860">
    <property type="term" value="P:purine nucleoside transmembrane transport"/>
    <property type="evidence" value="ECO:0007669"/>
    <property type="project" value="TreeGrafter"/>
</dbReference>
<dbReference type="Pfam" id="PF01773">
    <property type="entry name" value="Nucleos_tra2_N"/>
    <property type="match status" value="1"/>
</dbReference>
<organism evidence="11 12">
    <name type="scientific">Collichthys lucidus</name>
    <name type="common">Big head croaker</name>
    <name type="synonym">Sciaena lucida</name>
    <dbReference type="NCBI Taxonomy" id="240159"/>
    <lineage>
        <taxon>Eukaryota</taxon>
        <taxon>Metazoa</taxon>
        <taxon>Chordata</taxon>
        <taxon>Craniata</taxon>
        <taxon>Vertebrata</taxon>
        <taxon>Euteleostomi</taxon>
        <taxon>Actinopterygii</taxon>
        <taxon>Neopterygii</taxon>
        <taxon>Teleostei</taxon>
        <taxon>Neoteleostei</taxon>
        <taxon>Acanthomorphata</taxon>
        <taxon>Eupercaria</taxon>
        <taxon>Sciaenidae</taxon>
        <taxon>Collichthys</taxon>
    </lineage>
</organism>
<dbReference type="Pfam" id="PF07662">
    <property type="entry name" value="Nucleos_tra2_C"/>
    <property type="match status" value="1"/>
</dbReference>
<dbReference type="Proteomes" id="UP000298787">
    <property type="component" value="Chromosome 11"/>
</dbReference>
<dbReference type="EMBL" id="CM014088">
    <property type="protein sequence ID" value="TKS78602.1"/>
    <property type="molecule type" value="Genomic_DNA"/>
</dbReference>
<dbReference type="InterPro" id="IPR011657">
    <property type="entry name" value="CNT_C_dom"/>
</dbReference>
<evidence type="ECO:0000256" key="3">
    <source>
        <dbReference type="ARBA" id="ARBA00022475"/>
    </source>
</evidence>
<reference evidence="11 12" key="1">
    <citation type="submission" date="2019-01" db="EMBL/GenBank/DDBJ databases">
        <title>Genome Assembly of Collichthys lucidus.</title>
        <authorList>
            <person name="Cai M."/>
            <person name="Xiao S."/>
        </authorList>
    </citation>
    <scope>NUCLEOTIDE SEQUENCE [LARGE SCALE GENOMIC DNA]</scope>
    <source>
        <strain evidence="11">JT15FE1705JMU</strain>
        <tissue evidence="11">Muscle</tissue>
    </source>
</reference>
<feature type="domain" description="Concentrative nucleoside transporter C-terminal" evidence="9">
    <location>
        <begin position="293"/>
        <end position="481"/>
    </location>
</feature>
<evidence type="ECO:0000259" key="10">
    <source>
        <dbReference type="Pfam" id="PF07670"/>
    </source>
</evidence>
<feature type="domain" description="Concentrative nucleoside transporter N-terminal" evidence="8">
    <location>
        <begin position="110"/>
        <end position="182"/>
    </location>
</feature>
<evidence type="ECO:0000256" key="2">
    <source>
        <dbReference type="ARBA" id="ARBA00009033"/>
    </source>
</evidence>
<feature type="transmembrane region" description="Helical" evidence="7">
    <location>
        <begin position="385"/>
        <end position="404"/>
    </location>
</feature>
<dbReference type="PANTHER" id="PTHR10590">
    <property type="entry name" value="SODIUM/NUCLEOSIDE COTRANSPORTER"/>
    <property type="match status" value="1"/>
</dbReference>
<feature type="transmembrane region" description="Helical" evidence="7">
    <location>
        <begin position="351"/>
        <end position="373"/>
    </location>
</feature>
<sequence>MSVPWDVIHIIAKFVSGSVAIVIAACVLNFQRAIVLLVISLVTVFFLAWDWMMECYGDRVWEELYPIRDLLSRNWFWMKWIIHFLLLLAVVCWLALDTAKQGTRQLVSFCGILLFVSLTMLFSKYPLRWSGQTLLWGIGLQFLICLLMLRTTFGLSGLQWLGKQVETFVSFTDVGSEFVFGASYRDHLFAFQVLPILVFLSTVISILYYIGFMSWLICKLGFIMQVTMGTSPKESMAAAGSIFLGPTDSPLLIRPYISELTLSEIHAVMTGGFGGISGTLLGVFISIGIDAAHLLTSSVMCAPASLTIAKLFWPETETPSGTANHNLETAQGEITNIWEAASHGASSSVSLVATIVANLIAFMALLAFFDASLSWLGGMLDCPQLSFSLICSYVFMPLSFMMGVSWEDSFIVAELIGIRMFLNEFLAYQKLVELIKRRKAGGPQYVGNIKQYISVHSETIATYVLCSNANFGSLGMSIGVLCECHLMSLS</sequence>
<evidence type="ECO:0000313" key="12">
    <source>
        <dbReference type="Proteomes" id="UP000298787"/>
    </source>
</evidence>
<dbReference type="InterPro" id="IPR008276">
    <property type="entry name" value="C_nuclsd_transpt"/>
</dbReference>
<evidence type="ECO:0000256" key="1">
    <source>
        <dbReference type="ARBA" id="ARBA00004651"/>
    </source>
</evidence>
<keyword evidence="12" id="KW-1185">Reference proteome</keyword>
<proteinExistence type="inferred from homology"/>
<feature type="transmembrane region" description="Helical" evidence="7">
    <location>
        <begin position="106"/>
        <end position="127"/>
    </location>
</feature>
<evidence type="ECO:0000313" key="11">
    <source>
        <dbReference type="EMBL" id="TKS78602.1"/>
    </source>
</evidence>
<dbReference type="Pfam" id="PF07670">
    <property type="entry name" value="Gate"/>
    <property type="match status" value="1"/>
</dbReference>
<evidence type="ECO:0000256" key="4">
    <source>
        <dbReference type="ARBA" id="ARBA00022692"/>
    </source>
</evidence>
<feature type="transmembrane region" description="Helical" evidence="7">
    <location>
        <begin position="265"/>
        <end position="287"/>
    </location>
</feature>
<feature type="transmembrane region" description="Helical" evidence="7">
    <location>
        <begin position="75"/>
        <end position="94"/>
    </location>
</feature>
<feature type="transmembrane region" description="Helical" evidence="7">
    <location>
        <begin position="6"/>
        <end position="27"/>
    </location>
</feature>
<dbReference type="InterPro" id="IPR002668">
    <property type="entry name" value="CNT_N_dom"/>
</dbReference>
<keyword evidence="4 7" id="KW-0812">Transmembrane</keyword>
<evidence type="ECO:0000256" key="6">
    <source>
        <dbReference type="ARBA" id="ARBA00023136"/>
    </source>
</evidence>
<feature type="transmembrane region" description="Helical" evidence="7">
    <location>
        <begin position="34"/>
        <end position="52"/>
    </location>
</feature>
<dbReference type="InterPro" id="IPR011642">
    <property type="entry name" value="Gate_dom"/>
</dbReference>
<dbReference type="GO" id="GO:0005886">
    <property type="term" value="C:plasma membrane"/>
    <property type="evidence" value="ECO:0007669"/>
    <property type="project" value="UniProtKB-SubCell"/>
</dbReference>
<feature type="transmembrane region" description="Helical" evidence="7">
    <location>
        <begin position="133"/>
        <end position="153"/>
    </location>
</feature>
<evidence type="ECO:0000259" key="8">
    <source>
        <dbReference type="Pfam" id="PF01773"/>
    </source>
</evidence>
<evidence type="ECO:0000259" key="9">
    <source>
        <dbReference type="Pfam" id="PF07662"/>
    </source>
</evidence>
<feature type="domain" description="Nucleoside transporter/FeoB GTPase Gate" evidence="10">
    <location>
        <begin position="190"/>
        <end position="288"/>
    </location>
</feature>
<dbReference type="GO" id="GO:0015389">
    <property type="term" value="F:pyrimidine- and adenosine-specific:sodium symporter activity"/>
    <property type="evidence" value="ECO:0007669"/>
    <property type="project" value="TreeGrafter"/>
</dbReference>
<evidence type="ECO:0000256" key="7">
    <source>
        <dbReference type="SAM" id="Phobius"/>
    </source>
</evidence>
<dbReference type="AlphaFoldDB" id="A0A4V6XYQ8"/>
<keyword evidence="3" id="KW-1003">Cell membrane</keyword>
<dbReference type="GO" id="GO:0015864">
    <property type="term" value="P:pyrimidine nucleoside transport"/>
    <property type="evidence" value="ECO:0007669"/>
    <property type="project" value="TreeGrafter"/>
</dbReference>
<name>A0A4V6XYQ8_COLLU</name>
<evidence type="ECO:0000256" key="5">
    <source>
        <dbReference type="ARBA" id="ARBA00022989"/>
    </source>
</evidence>
<protein>
    <submittedName>
        <fullName evidence="11">Solute carrier family 28 member 3</fullName>
    </submittedName>
</protein>
<dbReference type="STRING" id="240159.A0A4V6XYQ8"/>